<dbReference type="CDD" id="cd00158">
    <property type="entry name" value="RHOD"/>
    <property type="match status" value="1"/>
</dbReference>
<comment type="caution">
    <text evidence="2">The sequence shown here is derived from an EMBL/GenBank/DDBJ whole genome shotgun (WGS) entry which is preliminary data.</text>
</comment>
<dbReference type="InterPro" id="IPR050229">
    <property type="entry name" value="GlpE_sulfurtransferase"/>
</dbReference>
<dbReference type="PROSITE" id="PS50206">
    <property type="entry name" value="RHODANESE_3"/>
    <property type="match status" value="1"/>
</dbReference>
<gene>
    <name evidence="2" type="ORF">ACFSSE_17555</name>
</gene>
<dbReference type="Proteomes" id="UP001597546">
    <property type="component" value="Unassembled WGS sequence"/>
</dbReference>
<accession>A0ABW5TY94</accession>
<name>A0ABW5TY94_9SPHI</name>
<dbReference type="PANTHER" id="PTHR43031:SF1">
    <property type="entry name" value="PYRIDINE NUCLEOTIDE-DISULPHIDE OXIDOREDUCTASE"/>
    <property type="match status" value="1"/>
</dbReference>
<dbReference type="EMBL" id="JBHULV010000056">
    <property type="protein sequence ID" value="MFD2733520.1"/>
    <property type="molecule type" value="Genomic_DNA"/>
</dbReference>
<dbReference type="Gene3D" id="3.40.250.10">
    <property type="entry name" value="Rhodanese-like domain"/>
    <property type="match status" value="1"/>
</dbReference>
<dbReference type="RefSeq" id="WP_379045122.1">
    <property type="nucleotide sequence ID" value="NZ_JBHSKW010000051.1"/>
</dbReference>
<evidence type="ECO:0000259" key="1">
    <source>
        <dbReference type="PROSITE" id="PS50206"/>
    </source>
</evidence>
<dbReference type="SUPFAM" id="SSF52821">
    <property type="entry name" value="Rhodanese/Cell cycle control phosphatase"/>
    <property type="match status" value="1"/>
</dbReference>
<dbReference type="PANTHER" id="PTHR43031">
    <property type="entry name" value="FAD-DEPENDENT OXIDOREDUCTASE"/>
    <property type="match status" value="1"/>
</dbReference>
<organism evidence="2 3">
    <name type="scientific">Pedobacter alpinus</name>
    <dbReference type="NCBI Taxonomy" id="1590643"/>
    <lineage>
        <taxon>Bacteria</taxon>
        <taxon>Pseudomonadati</taxon>
        <taxon>Bacteroidota</taxon>
        <taxon>Sphingobacteriia</taxon>
        <taxon>Sphingobacteriales</taxon>
        <taxon>Sphingobacteriaceae</taxon>
        <taxon>Pedobacter</taxon>
    </lineage>
</organism>
<feature type="domain" description="Rhodanese" evidence="1">
    <location>
        <begin position="15"/>
        <end position="99"/>
    </location>
</feature>
<sequence>MEDIQVEEFADLLKSSVKLQLIDVREQLEYHTYNIGGLNIPLGTLSGLIEEDDLELDPNQPVIVICQRGLRSKTAKLILENAGYHQTRNLIGGLLKLQRVLNTK</sequence>
<proteinExistence type="predicted"/>
<dbReference type="InterPro" id="IPR036873">
    <property type="entry name" value="Rhodanese-like_dom_sf"/>
</dbReference>
<evidence type="ECO:0000313" key="3">
    <source>
        <dbReference type="Proteomes" id="UP001597546"/>
    </source>
</evidence>
<dbReference type="InterPro" id="IPR001763">
    <property type="entry name" value="Rhodanese-like_dom"/>
</dbReference>
<reference evidence="3" key="1">
    <citation type="journal article" date="2019" name="Int. J. Syst. Evol. Microbiol.">
        <title>The Global Catalogue of Microorganisms (GCM) 10K type strain sequencing project: providing services to taxonomists for standard genome sequencing and annotation.</title>
        <authorList>
            <consortium name="The Broad Institute Genomics Platform"/>
            <consortium name="The Broad Institute Genome Sequencing Center for Infectious Disease"/>
            <person name="Wu L."/>
            <person name="Ma J."/>
        </authorList>
    </citation>
    <scope>NUCLEOTIDE SEQUENCE [LARGE SCALE GENOMIC DNA]</scope>
    <source>
        <strain evidence="3">KCTC 42456</strain>
    </source>
</reference>
<dbReference type="Pfam" id="PF00581">
    <property type="entry name" value="Rhodanese"/>
    <property type="match status" value="1"/>
</dbReference>
<keyword evidence="3" id="KW-1185">Reference proteome</keyword>
<evidence type="ECO:0000313" key="2">
    <source>
        <dbReference type="EMBL" id="MFD2733520.1"/>
    </source>
</evidence>
<protein>
    <submittedName>
        <fullName evidence="2">Rhodanese-like domain-containing protein</fullName>
    </submittedName>
</protein>
<dbReference type="SMART" id="SM00450">
    <property type="entry name" value="RHOD"/>
    <property type="match status" value="1"/>
</dbReference>